<organism evidence="2 3">
    <name type="scientific">Tanacetum coccineum</name>
    <dbReference type="NCBI Taxonomy" id="301880"/>
    <lineage>
        <taxon>Eukaryota</taxon>
        <taxon>Viridiplantae</taxon>
        <taxon>Streptophyta</taxon>
        <taxon>Embryophyta</taxon>
        <taxon>Tracheophyta</taxon>
        <taxon>Spermatophyta</taxon>
        <taxon>Magnoliopsida</taxon>
        <taxon>eudicotyledons</taxon>
        <taxon>Gunneridae</taxon>
        <taxon>Pentapetalae</taxon>
        <taxon>asterids</taxon>
        <taxon>campanulids</taxon>
        <taxon>Asterales</taxon>
        <taxon>Asteraceae</taxon>
        <taxon>Asteroideae</taxon>
        <taxon>Anthemideae</taxon>
        <taxon>Anthemidinae</taxon>
        <taxon>Tanacetum</taxon>
    </lineage>
</organism>
<keyword evidence="3" id="KW-1185">Reference proteome</keyword>
<dbReference type="InterPro" id="IPR021109">
    <property type="entry name" value="Peptidase_aspartic_dom_sf"/>
</dbReference>
<reference evidence="2" key="1">
    <citation type="journal article" date="2022" name="Int. J. Mol. Sci.">
        <title>Draft Genome of Tanacetum Coccineum: Genomic Comparison of Closely Related Tanacetum-Family Plants.</title>
        <authorList>
            <person name="Yamashiro T."/>
            <person name="Shiraishi A."/>
            <person name="Nakayama K."/>
            <person name="Satake H."/>
        </authorList>
    </citation>
    <scope>NUCLEOTIDE SEQUENCE</scope>
</reference>
<proteinExistence type="predicted"/>
<dbReference type="PANTHER" id="PTHR33067">
    <property type="entry name" value="RNA-DIRECTED DNA POLYMERASE-RELATED"/>
    <property type="match status" value="1"/>
</dbReference>
<dbReference type="Proteomes" id="UP001151760">
    <property type="component" value="Unassembled WGS sequence"/>
</dbReference>
<sequence length="594" mass="68125">MANNEIECSPGEVCLSDSDSEFLIPTPWSDESKNEKRKKDKVIEVMKDKIPSEAVKHGMDDHVLDEIDGAKGQQVPNHVVNKDGEKSESTELKTSKVNPELKTNLPEQTVNHYVKSYVPPIHFPKRLEQHSNEALVHKTMENLKKINIIWPLLKEIRQIDNYPKYMKDLVANKPLTEEDDEVRMNPRCSALLQNLLDFNNALADLGASINIMPFSMFKCLGIGKLKPINMVIEMADDTKCIPKGIVKNLLITIDQFILLIDFVILDIIEDFRMPVILGRPLLATAHAKVDIFRNTISLEVGNEKVIFKMRSNFSNNIYEYFRMIKTEMNTEEDELMKINLSDLFTYNTDACKINHLLSIDPDVFTYDIEVQESYEEFFYSCSLIAQEENGGLRKSFGNEYDDNEDFEDPDGCGESKENKILGTIIDKLHYEWFKGTHEDDDNLEGIIDYLEPTLYDGFIDSDDEEYKERKYSIGPGELYTKIKVSEVEDLSRTRGNIATIRAGVMEEIFENDDEKRPHLDKECPLNKEVKQVEEVKNGEFRRPAPFNGSNGAKFHVGPPGYYTRIDNQTPSGEKRPNLVETINKYMEGATKRQA</sequence>
<reference evidence="2" key="2">
    <citation type="submission" date="2022-01" db="EMBL/GenBank/DDBJ databases">
        <authorList>
            <person name="Yamashiro T."/>
            <person name="Shiraishi A."/>
            <person name="Satake H."/>
            <person name="Nakayama K."/>
        </authorList>
    </citation>
    <scope>NUCLEOTIDE SEQUENCE</scope>
</reference>
<gene>
    <name evidence="2" type="ORF">Tco_0874397</name>
</gene>
<name>A0ABQ5BPL4_9ASTR</name>
<protein>
    <submittedName>
        <fullName evidence="2">Zinc knuckle CX2CX4HX4C containing protein</fullName>
    </submittedName>
</protein>
<accession>A0ABQ5BPL4</accession>
<feature type="region of interest" description="Disordered" evidence="1">
    <location>
        <begin position="540"/>
        <end position="576"/>
    </location>
</feature>
<evidence type="ECO:0000313" key="3">
    <source>
        <dbReference type="Proteomes" id="UP001151760"/>
    </source>
</evidence>
<dbReference type="PANTHER" id="PTHR33067:SF31">
    <property type="entry name" value="RNA-DIRECTED DNA POLYMERASE"/>
    <property type="match status" value="1"/>
</dbReference>
<dbReference type="CDD" id="cd00303">
    <property type="entry name" value="retropepsin_like"/>
    <property type="match status" value="1"/>
</dbReference>
<dbReference type="Gene3D" id="2.40.70.10">
    <property type="entry name" value="Acid Proteases"/>
    <property type="match status" value="1"/>
</dbReference>
<dbReference type="EMBL" id="BQNB010013416">
    <property type="protein sequence ID" value="GJT15691.1"/>
    <property type="molecule type" value="Genomic_DNA"/>
</dbReference>
<evidence type="ECO:0000313" key="2">
    <source>
        <dbReference type="EMBL" id="GJT15691.1"/>
    </source>
</evidence>
<comment type="caution">
    <text evidence="2">The sequence shown here is derived from an EMBL/GenBank/DDBJ whole genome shotgun (WGS) entry which is preliminary data.</text>
</comment>
<evidence type="ECO:0000256" key="1">
    <source>
        <dbReference type="SAM" id="MobiDB-lite"/>
    </source>
</evidence>